<gene>
    <name evidence="2" type="ORF">FOF46_11890</name>
</gene>
<keyword evidence="1" id="KW-0802">TPR repeat</keyword>
<dbReference type="AlphaFoldDB" id="A0A554VKS7"/>
<dbReference type="OrthoDB" id="1079187at2"/>
<reference evidence="2 3" key="1">
    <citation type="submission" date="2019-07" db="EMBL/GenBank/DDBJ databases">
        <title>The draft genome sequence of Aquimarina algiphila M91.</title>
        <authorList>
            <person name="Meng X."/>
        </authorList>
    </citation>
    <scope>NUCLEOTIDE SEQUENCE [LARGE SCALE GENOMIC DNA]</scope>
    <source>
        <strain evidence="2 3">M91</strain>
    </source>
</reference>
<name>A0A554VKS7_9FLAO</name>
<dbReference type="SUPFAM" id="SSF56935">
    <property type="entry name" value="Porins"/>
    <property type="match status" value="1"/>
</dbReference>
<dbReference type="InterPro" id="IPR011990">
    <property type="entry name" value="TPR-like_helical_dom_sf"/>
</dbReference>
<proteinExistence type="predicted"/>
<sequence>MLLKKQILFKFLLLTIVVGNSTHSFGQSKPRLNKISGYVTYNEFPLELVKVEIKDSKVKTTTNRKGYYRIEAPEKAVIQFSFKGMKPVEVIVEDITKYLNIGMVDEVNDLETVVIKTNNKKNKFRDEDEEDDQNIETAYGTINKKSVSYGKMKTIKSNSLNIQGSDLIETLSGLINYQGVEYDSRRIKRVRLVPNLSISNPEESLAIWDIDGSIYDDPPNLRVGEIDKVTVIRSVSGTTKYGMRGSGGVIVVRTKGAKLKKKKGGKNKANKNIYATGSVPYSTIKLTPSYFSILDTVTNDKEAYKSYSALAEKNKNSPSFFMDMARYFKTEKQLDTLSLKVLSEAEVLFKDDPEALKAIAYIYQERGLHQKAIGLYTMLIELRPSYSQSFRDLANAYAANKEYKKAWNTYLQYLQAGNYVLEDGIEKMVHSEMSFLYLKKKNASGIRENAEIKNLNLENAESDIRVVFEWNTTEAEFAIEFVDPESRSFAFEHSQEKNNDRIVDEKLRGYSSNEFYLYDLAKGNWFIYEGQNQKYKQ</sequence>
<dbReference type="Pfam" id="PF13715">
    <property type="entry name" value="CarbopepD_reg_2"/>
    <property type="match status" value="1"/>
</dbReference>
<evidence type="ECO:0000256" key="1">
    <source>
        <dbReference type="PROSITE-ProRule" id="PRU00339"/>
    </source>
</evidence>
<keyword evidence="3" id="KW-1185">Reference proteome</keyword>
<dbReference type="InterPro" id="IPR019734">
    <property type="entry name" value="TPR_rpt"/>
</dbReference>
<dbReference type="EMBL" id="VLNR01000021">
    <property type="protein sequence ID" value="TSE08646.1"/>
    <property type="molecule type" value="Genomic_DNA"/>
</dbReference>
<evidence type="ECO:0000313" key="2">
    <source>
        <dbReference type="EMBL" id="TSE08646.1"/>
    </source>
</evidence>
<comment type="caution">
    <text evidence="2">The sequence shown here is derived from an EMBL/GenBank/DDBJ whole genome shotgun (WGS) entry which is preliminary data.</text>
</comment>
<accession>A0A554VKS7</accession>
<organism evidence="2 3">
    <name type="scientific">Aquimarina algiphila</name>
    <dbReference type="NCBI Taxonomy" id="2047982"/>
    <lineage>
        <taxon>Bacteria</taxon>
        <taxon>Pseudomonadati</taxon>
        <taxon>Bacteroidota</taxon>
        <taxon>Flavobacteriia</taxon>
        <taxon>Flavobacteriales</taxon>
        <taxon>Flavobacteriaceae</taxon>
        <taxon>Aquimarina</taxon>
    </lineage>
</organism>
<dbReference type="SUPFAM" id="SSF49464">
    <property type="entry name" value="Carboxypeptidase regulatory domain-like"/>
    <property type="match status" value="1"/>
</dbReference>
<protein>
    <submittedName>
        <fullName evidence="2">Uncharacterized protein</fullName>
    </submittedName>
</protein>
<dbReference type="SUPFAM" id="SSF48452">
    <property type="entry name" value="TPR-like"/>
    <property type="match status" value="1"/>
</dbReference>
<dbReference type="Gene3D" id="1.25.40.10">
    <property type="entry name" value="Tetratricopeptide repeat domain"/>
    <property type="match status" value="1"/>
</dbReference>
<dbReference type="InterPro" id="IPR008969">
    <property type="entry name" value="CarboxyPept-like_regulatory"/>
</dbReference>
<feature type="repeat" description="TPR" evidence="1">
    <location>
        <begin position="353"/>
        <end position="386"/>
    </location>
</feature>
<evidence type="ECO:0000313" key="3">
    <source>
        <dbReference type="Proteomes" id="UP000318833"/>
    </source>
</evidence>
<dbReference type="Proteomes" id="UP000318833">
    <property type="component" value="Unassembled WGS sequence"/>
</dbReference>
<dbReference type="PROSITE" id="PS50005">
    <property type="entry name" value="TPR"/>
    <property type="match status" value="1"/>
</dbReference>